<reference evidence="3 4" key="2">
    <citation type="journal article" date="2017" name="Sci. Rep.">
        <title>Ant-infecting Ophiocordyceps genomes reveal a high diversity of potential behavioral manipulation genes and a possible major role for enterotoxins.</title>
        <authorList>
            <person name="de Bekker C."/>
            <person name="Ohm R.A."/>
            <person name="Evans H.C."/>
            <person name="Brachmann A."/>
            <person name="Hughes D.P."/>
        </authorList>
    </citation>
    <scope>NUCLEOTIDE SEQUENCE [LARGE SCALE GENOMIC DNA]</scope>
    <source>
        <strain evidence="3 4">SC16a</strain>
    </source>
</reference>
<feature type="compositionally biased region" description="Low complexity" evidence="1">
    <location>
        <begin position="22"/>
        <end position="33"/>
    </location>
</feature>
<feature type="region of interest" description="Disordered" evidence="1">
    <location>
        <begin position="18"/>
        <end position="39"/>
    </location>
</feature>
<reference evidence="3 4" key="1">
    <citation type="journal article" date="2015" name="BMC Genomics">
        <title>Gene expression during zombie ant biting behavior reflects the complexity underlying fungal parasitic behavioral manipulation.</title>
        <authorList>
            <person name="de Bekker C."/>
            <person name="Ohm R.A."/>
            <person name="Loreto R.G."/>
            <person name="Sebastian A."/>
            <person name="Albert I."/>
            <person name="Merrow M."/>
            <person name="Brachmann A."/>
            <person name="Hughes D.P."/>
        </authorList>
    </citation>
    <scope>NUCLEOTIDE SEQUENCE [LARGE SCALE GENOMIC DNA]</scope>
    <source>
        <strain evidence="3 4">SC16a</strain>
    </source>
</reference>
<feature type="region of interest" description="Disordered" evidence="1">
    <location>
        <begin position="129"/>
        <end position="179"/>
    </location>
</feature>
<sequence>MKFTIFAVAAFAGLSHANHSGQQSNATQNSQQAETDSSKYSPNYLKGLDPSFFKNIGCLVNCGVEAAEASYCKKENLLNCGCNNVDKIHQIASKCAVQNCKINDAYSKGKPIADFAKKFCAKHSGHSGGGYSGGGSSGGGYSGGGSSGDDSSDGDASGGGASYQGGSSGGGSRYPGGPQ</sequence>
<comment type="caution">
    <text evidence="3">The sequence shown here is derived from an EMBL/GenBank/DDBJ whole genome shotgun (WGS) entry which is preliminary data.</text>
</comment>
<protein>
    <recommendedName>
        <fullName evidence="5">Extracellular membrane protein CFEM domain-containing protein</fullName>
    </recommendedName>
</protein>
<feature type="chain" id="PRO_5013151630" description="Extracellular membrane protein CFEM domain-containing protein" evidence="2">
    <location>
        <begin position="18"/>
        <end position="179"/>
    </location>
</feature>
<evidence type="ECO:0000313" key="4">
    <source>
        <dbReference type="Proteomes" id="UP000037136"/>
    </source>
</evidence>
<dbReference type="AlphaFoldDB" id="A0A2A9PE67"/>
<evidence type="ECO:0008006" key="5">
    <source>
        <dbReference type="Google" id="ProtNLM"/>
    </source>
</evidence>
<dbReference type="EMBL" id="LAZP02000180">
    <property type="protein sequence ID" value="PFH59689.1"/>
    <property type="molecule type" value="Genomic_DNA"/>
</dbReference>
<keyword evidence="4" id="KW-1185">Reference proteome</keyword>
<gene>
    <name evidence="3" type="ORF">XA68_12012</name>
</gene>
<proteinExistence type="predicted"/>
<feature type="compositionally biased region" description="Gly residues" evidence="1">
    <location>
        <begin position="129"/>
        <end position="147"/>
    </location>
</feature>
<evidence type="ECO:0000256" key="1">
    <source>
        <dbReference type="SAM" id="MobiDB-lite"/>
    </source>
</evidence>
<organism evidence="3 4">
    <name type="scientific">Ophiocordyceps unilateralis</name>
    <name type="common">Zombie-ant fungus</name>
    <name type="synonym">Torrubia unilateralis</name>
    <dbReference type="NCBI Taxonomy" id="268505"/>
    <lineage>
        <taxon>Eukaryota</taxon>
        <taxon>Fungi</taxon>
        <taxon>Dikarya</taxon>
        <taxon>Ascomycota</taxon>
        <taxon>Pezizomycotina</taxon>
        <taxon>Sordariomycetes</taxon>
        <taxon>Hypocreomycetidae</taxon>
        <taxon>Hypocreales</taxon>
        <taxon>Ophiocordycipitaceae</taxon>
        <taxon>Ophiocordyceps</taxon>
    </lineage>
</organism>
<evidence type="ECO:0000256" key="2">
    <source>
        <dbReference type="SAM" id="SignalP"/>
    </source>
</evidence>
<accession>A0A2A9PE67</accession>
<keyword evidence="2" id="KW-0732">Signal</keyword>
<evidence type="ECO:0000313" key="3">
    <source>
        <dbReference type="EMBL" id="PFH59689.1"/>
    </source>
</evidence>
<dbReference type="STRING" id="268505.A0A2A9PE67"/>
<dbReference type="Proteomes" id="UP000037136">
    <property type="component" value="Unassembled WGS sequence"/>
</dbReference>
<feature type="signal peptide" evidence="2">
    <location>
        <begin position="1"/>
        <end position="17"/>
    </location>
</feature>
<name>A0A2A9PE67_OPHUN</name>
<feature type="compositionally biased region" description="Gly residues" evidence="1">
    <location>
        <begin position="156"/>
        <end position="179"/>
    </location>
</feature>